<dbReference type="HAMAP" id="MF_04136">
    <property type="entry name" value="SAR_ENDOLYSIN"/>
    <property type="match status" value="1"/>
</dbReference>
<keyword evidence="4 7" id="KW-0378">Hydrolase</keyword>
<dbReference type="InterPro" id="IPR043688">
    <property type="entry name" value="SAR_endolysin-like"/>
</dbReference>
<evidence type="ECO:0000256" key="2">
    <source>
        <dbReference type="ARBA" id="ARBA00022529"/>
    </source>
</evidence>
<dbReference type="GO" id="GO:0009253">
    <property type="term" value="P:peptidoglycan catabolic process"/>
    <property type="evidence" value="ECO:0007669"/>
    <property type="project" value="InterPro"/>
</dbReference>
<evidence type="ECO:0000256" key="5">
    <source>
        <dbReference type="ARBA" id="ARBA00023200"/>
    </source>
</evidence>
<gene>
    <name evidence="8" type="ORF">CBW21_00720</name>
</gene>
<dbReference type="GO" id="GO:0003796">
    <property type="term" value="F:lysozyme activity"/>
    <property type="evidence" value="ECO:0007669"/>
    <property type="project" value="UniProtKB-EC"/>
</dbReference>
<dbReference type="Proteomes" id="UP000196342">
    <property type="component" value="Unassembled WGS sequence"/>
</dbReference>
<dbReference type="InterPro" id="IPR023346">
    <property type="entry name" value="Lysozyme-like_dom_sf"/>
</dbReference>
<dbReference type="Gene3D" id="1.10.530.40">
    <property type="match status" value="1"/>
</dbReference>
<evidence type="ECO:0000256" key="3">
    <source>
        <dbReference type="ARBA" id="ARBA00022638"/>
    </source>
</evidence>
<dbReference type="PANTHER" id="PTHR38107">
    <property type="match status" value="1"/>
</dbReference>
<comment type="caution">
    <text evidence="8">The sequence shown here is derived from an EMBL/GenBank/DDBJ whole genome shotgun (WGS) entry which is preliminary data.</text>
</comment>
<accession>A0A202BG75</accession>
<dbReference type="EMBL" id="NHOO01000001">
    <property type="protein sequence ID" value="OVE50547.1"/>
    <property type="molecule type" value="Genomic_DNA"/>
</dbReference>
<comment type="catalytic activity">
    <reaction evidence="1 7">
        <text>Hydrolysis of (1-&gt;4)-beta-linkages between N-acetylmuramic acid and N-acetyl-D-glucosamine residues in a peptidoglycan and between N-acetyl-D-glucosamine residues in chitodextrins.</text>
        <dbReference type="EC" id="3.2.1.17"/>
    </reaction>
</comment>
<dbReference type="AlphaFoldDB" id="A0A202BG75"/>
<protein>
    <recommendedName>
        <fullName evidence="7">Lysozyme</fullName>
        <ecNumber evidence="7">3.2.1.17</ecNumber>
    </recommendedName>
</protein>
<dbReference type="CDD" id="cd00737">
    <property type="entry name" value="lyz_endolysin_autolysin"/>
    <property type="match status" value="1"/>
</dbReference>
<evidence type="ECO:0000256" key="4">
    <source>
        <dbReference type="ARBA" id="ARBA00022801"/>
    </source>
</evidence>
<dbReference type="EC" id="3.2.1.17" evidence="7"/>
<keyword evidence="3 7" id="KW-0081">Bacteriolytic enzyme</keyword>
<dbReference type="HAMAP" id="MF_04110">
    <property type="entry name" value="ENDOLYSIN_T4"/>
    <property type="match status" value="1"/>
</dbReference>
<evidence type="ECO:0000256" key="1">
    <source>
        <dbReference type="ARBA" id="ARBA00000632"/>
    </source>
</evidence>
<dbReference type="InterPro" id="IPR002196">
    <property type="entry name" value="Glyco_hydro_24"/>
</dbReference>
<dbReference type="RefSeq" id="WP_087697049.1">
    <property type="nucleotide sequence ID" value="NZ_NHOO01000001.1"/>
</dbReference>
<dbReference type="GO" id="GO:0031640">
    <property type="term" value="P:killing of cells of another organism"/>
    <property type="evidence" value="ECO:0007669"/>
    <property type="project" value="UniProtKB-KW"/>
</dbReference>
<evidence type="ECO:0000313" key="8">
    <source>
        <dbReference type="EMBL" id="OVE50547.1"/>
    </source>
</evidence>
<reference evidence="8 9" key="1">
    <citation type="submission" date="2017-05" db="EMBL/GenBank/DDBJ databases">
        <title>Chromobacterium violaceum GHPS1 isolated from Hydrocarbon polluted soil in French Guiana display an awesome secondary metabolite arsenal and a battery of drug and heavy-metal-resistance and detoxification of xenobiotics proteins.</title>
        <authorList>
            <person name="Belbahri L."/>
        </authorList>
    </citation>
    <scope>NUCLEOTIDE SEQUENCE [LARGE SCALE GENOMIC DNA]</scope>
    <source>
        <strain evidence="8 9">GHPS1</strain>
    </source>
</reference>
<dbReference type="GO" id="GO:0042742">
    <property type="term" value="P:defense response to bacterium"/>
    <property type="evidence" value="ECO:0007669"/>
    <property type="project" value="UniProtKB-KW"/>
</dbReference>
<keyword evidence="2 7" id="KW-0929">Antimicrobial</keyword>
<dbReference type="GO" id="GO:0016998">
    <property type="term" value="P:cell wall macromolecule catabolic process"/>
    <property type="evidence" value="ECO:0007669"/>
    <property type="project" value="InterPro"/>
</dbReference>
<keyword evidence="9" id="KW-1185">Reference proteome</keyword>
<organism evidence="8 9">
    <name type="scientific">Chromobacterium violaceum</name>
    <dbReference type="NCBI Taxonomy" id="536"/>
    <lineage>
        <taxon>Bacteria</taxon>
        <taxon>Pseudomonadati</taxon>
        <taxon>Pseudomonadota</taxon>
        <taxon>Betaproteobacteria</taxon>
        <taxon>Neisseriales</taxon>
        <taxon>Chromobacteriaceae</taxon>
        <taxon>Chromobacterium</taxon>
    </lineage>
</organism>
<dbReference type="PANTHER" id="PTHR38107:SF3">
    <property type="entry name" value="LYSOZYME RRRD-RELATED"/>
    <property type="match status" value="1"/>
</dbReference>
<sequence>MKTNAAGISLIKQFEGVRLAAYQDLVGVWTIGYGHTGPDVKAGMTITQQQADQLLAADLEKFETGVRKAVIVPLNANQFSALVSFSYNLGLGNLRSSTLLRLLNKGDYDGAAAQFPRWNRAGGQAVPGLTRRRKAEQALFLTPAPC</sequence>
<name>A0A202BG75_CHRVL</name>
<dbReference type="Pfam" id="PF00959">
    <property type="entry name" value="Phage_lysozyme"/>
    <property type="match status" value="1"/>
</dbReference>
<evidence type="ECO:0000313" key="9">
    <source>
        <dbReference type="Proteomes" id="UP000196342"/>
    </source>
</evidence>
<keyword evidence="5" id="KW-1035">Host cytoplasm</keyword>
<dbReference type="InterPro" id="IPR023347">
    <property type="entry name" value="Lysozyme_dom_sf"/>
</dbReference>
<comment type="similarity">
    <text evidence="7">Belongs to the glycosyl hydrolase 24 family.</text>
</comment>
<dbReference type="SUPFAM" id="SSF53955">
    <property type="entry name" value="Lysozyme-like"/>
    <property type="match status" value="1"/>
</dbReference>
<evidence type="ECO:0000256" key="6">
    <source>
        <dbReference type="ARBA" id="ARBA00023295"/>
    </source>
</evidence>
<dbReference type="InterPro" id="IPR051018">
    <property type="entry name" value="Bacteriophage_GH24"/>
</dbReference>
<proteinExistence type="inferred from homology"/>
<dbReference type="InterPro" id="IPR034690">
    <property type="entry name" value="Endolysin_T4_type"/>
</dbReference>
<evidence type="ECO:0000256" key="7">
    <source>
        <dbReference type="RuleBase" id="RU003788"/>
    </source>
</evidence>
<keyword evidence="6 7" id="KW-0326">Glycosidase</keyword>
<dbReference type="InterPro" id="IPR033907">
    <property type="entry name" value="Endolysin_autolysin"/>
</dbReference>